<reference evidence="2 3" key="1">
    <citation type="submission" date="2023-07" db="EMBL/GenBank/DDBJ databases">
        <title>Sequencing the genomes of 1000 actinobacteria strains.</title>
        <authorList>
            <person name="Klenk H.-P."/>
        </authorList>
    </citation>
    <scope>NUCLEOTIDE SEQUENCE [LARGE SCALE GENOMIC DNA]</scope>
    <source>
        <strain evidence="2 3">DSM 46740</strain>
    </source>
</reference>
<evidence type="ECO:0000256" key="1">
    <source>
        <dbReference type="SAM" id="MobiDB-lite"/>
    </source>
</evidence>
<proteinExistence type="predicted"/>
<feature type="compositionally biased region" description="Basic and acidic residues" evidence="1">
    <location>
        <begin position="285"/>
        <end position="295"/>
    </location>
</feature>
<dbReference type="Proteomes" id="UP001225356">
    <property type="component" value="Unassembled WGS sequence"/>
</dbReference>
<comment type="caution">
    <text evidence="2">The sequence shown here is derived from an EMBL/GenBank/DDBJ whole genome shotgun (WGS) entry which is preliminary data.</text>
</comment>
<sequence>MAPAQAPRVPAESLDVASGLALDAAKKAARIARKRAQIRLGFISRPTFDPQAPLPPLARCLRGGRGGQVRLKLLLTYLWMQTKDHGVALAYPAQVWARLLDLDQPETAGARRINEAQAWLEGHMFIATQAQPGHANKVTVLNETGNDEPYIAPGAAAKALSNDPEKARPHYYAQIPATLWTNGYIQLMTGAGLAMYLILLDQYALTGAAPQPVWISPSAFKAYYGLSQDTRAAGIKDLTELGLVTTGRQSINPNDFDLERIRNVYTLKPDQLDVPARRLQQPVRGSRDEFVDPHRRLARPKM</sequence>
<feature type="region of interest" description="Disordered" evidence="1">
    <location>
        <begin position="279"/>
        <end position="302"/>
    </location>
</feature>
<evidence type="ECO:0000313" key="3">
    <source>
        <dbReference type="Proteomes" id="UP001225356"/>
    </source>
</evidence>
<gene>
    <name evidence="2" type="ORF">J2853_009549</name>
</gene>
<protein>
    <submittedName>
        <fullName evidence="2">Uncharacterized protein</fullName>
    </submittedName>
</protein>
<accession>A0ABT9QU04</accession>
<name>A0ABT9QU04_9ACTN</name>
<organism evidence="2 3">
    <name type="scientific">Streptosporangium lutulentum</name>
    <dbReference type="NCBI Taxonomy" id="1461250"/>
    <lineage>
        <taxon>Bacteria</taxon>
        <taxon>Bacillati</taxon>
        <taxon>Actinomycetota</taxon>
        <taxon>Actinomycetes</taxon>
        <taxon>Streptosporangiales</taxon>
        <taxon>Streptosporangiaceae</taxon>
        <taxon>Streptosporangium</taxon>
    </lineage>
</organism>
<dbReference type="EMBL" id="JAUSQU010000002">
    <property type="protein sequence ID" value="MDP9850253.1"/>
    <property type="molecule type" value="Genomic_DNA"/>
</dbReference>
<evidence type="ECO:0000313" key="2">
    <source>
        <dbReference type="EMBL" id="MDP9850253.1"/>
    </source>
</evidence>
<dbReference type="RefSeq" id="WP_307569184.1">
    <property type="nucleotide sequence ID" value="NZ_JAUSQU010000002.1"/>
</dbReference>
<keyword evidence="3" id="KW-1185">Reference proteome</keyword>